<dbReference type="Proteomes" id="UP000005561">
    <property type="component" value="Unassembled WGS sequence"/>
</dbReference>
<dbReference type="PANTHER" id="PTHR45825">
    <property type="entry name" value="GRANULE-BOUND STARCH SYNTHASE 1, CHLOROPLASTIC/AMYLOPLASTIC"/>
    <property type="match status" value="1"/>
</dbReference>
<sequence length="811" mass="90640">MARKKAETVNSKEAPAESIAAEAAKAEPVKKAKEEPVKAAEEVKEVKAKEVKAEEPKAEPAKEEKPKAKTTRAAKTAKTEKAAPVKAEEVKTEPVKAEEPKAKPAKAEAVKAEPAKAEEPKAESVKAEEAKAEPAKTEEAKVEPAKAEEPKAEPAKAEKPKAKTTRTTKATKTAKAVKEEKAAEPEKKTGKTEAAKSEAAKEEPVKEEKPKAKATKTTRTRKSKAAPAAEEVKAKAPAAEETKAEKPAAAPVAEEAKAETPVVEEAKTEAPAMEEAKTEAPAVEEVKAETPVVEEAKTEAPAAEEVKAEEPVAEEVKAEEPTYEVYTTPRRSIAFIGSECYPFVKTGGLGDVMYALPKALVKQNCDVKVILPRYKCIPWKYQEKMVYRGSFEMDLCADGRSFYVGIMEYVWDGVVYDFIDNEEFFSSGNPYTNLVDDIPKYCFFAKAALAALNYMDWIPNIIHCHDWQAALVPVYLRTLFETSKLASAKTILTIHNLRFQGVYNIPTIRYWSGLPDYVFNKDALKEGYQDANMMKGGLTYSNIITTVSNTYAWEIQTPYYGENLDAHLRYHSGKLRGIVNGIDYDIWNTATDDRLYVNYDITNVLEKKKENKRRLQEELGLVQDDHKFVIGLISRLTNQKGLDLINAIIPQIMDEHTQIVVLGTGDAMYEDSFRYYENAYKGNVCSNIMYDETRAHRIYAGADAFLVPSQFEPCGLTQLIAMHYGTVPIVRETGGLKDTVEPYNMYTNTGNGFTFDNYDAGLLLDAINRAKTLYFTNRWCWDEMVQRDMDKNFSWDNSAKQYKDLYLELTW</sequence>
<accession>C6LLQ7</accession>
<comment type="similarity">
    <text evidence="3 7">Belongs to the glycosyltransferase 1 family. Bacterial/plant glycogen synthase subfamily.</text>
</comment>
<keyword evidence="5 7" id="KW-0808">Transferase</keyword>
<dbReference type="EMBL" id="ACCL02000032">
    <property type="protein sequence ID" value="EET58448.1"/>
    <property type="molecule type" value="Genomic_DNA"/>
</dbReference>
<dbReference type="AlphaFoldDB" id="C6LLQ7"/>
<evidence type="ECO:0000256" key="1">
    <source>
        <dbReference type="ARBA" id="ARBA00001478"/>
    </source>
</evidence>
<feature type="compositionally biased region" description="Basic and acidic residues" evidence="9">
    <location>
        <begin position="254"/>
        <end position="320"/>
    </location>
</feature>
<evidence type="ECO:0000256" key="8">
    <source>
        <dbReference type="SAM" id="Coils"/>
    </source>
</evidence>
<feature type="binding site" evidence="7">
    <location>
        <position position="345"/>
    </location>
    <ligand>
        <name>ADP-alpha-D-glucose</name>
        <dbReference type="ChEBI" id="CHEBI:57498"/>
    </ligand>
</feature>
<proteinExistence type="inferred from homology"/>
<comment type="function">
    <text evidence="2 7">Synthesizes alpha-1,4-glucan chains using ADP-glucose.</text>
</comment>
<keyword evidence="6 7" id="KW-0320">Glycogen biosynthesis</keyword>
<keyword evidence="4 7" id="KW-0328">Glycosyltransferase</keyword>
<feature type="compositionally biased region" description="Basic and acidic residues" evidence="9">
    <location>
        <begin position="176"/>
        <end position="211"/>
    </location>
</feature>
<comment type="pathway">
    <text evidence="7">Glycan biosynthesis; glycogen biosynthesis.</text>
</comment>
<keyword evidence="13" id="KW-1185">Reference proteome</keyword>
<evidence type="ECO:0000313" key="12">
    <source>
        <dbReference type="EMBL" id="EET58448.1"/>
    </source>
</evidence>
<keyword evidence="8" id="KW-0175">Coiled coil</keyword>
<dbReference type="EC" id="2.4.1.21" evidence="7"/>
<feature type="compositionally biased region" description="Basic and acidic residues" evidence="9">
    <location>
        <begin position="230"/>
        <end position="246"/>
    </location>
</feature>
<comment type="caution">
    <text evidence="12">The sequence shown here is derived from an EMBL/GenBank/DDBJ whole genome shotgun (WGS) entry which is preliminary data.</text>
</comment>
<feature type="compositionally biased region" description="Basic and acidic residues" evidence="9">
    <location>
        <begin position="77"/>
        <end position="161"/>
    </location>
</feature>
<evidence type="ECO:0000256" key="5">
    <source>
        <dbReference type="ARBA" id="ARBA00022679"/>
    </source>
</evidence>
<dbReference type="PANTHER" id="PTHR45825:SF11">
    <property type="entry name" value="ALPHA AMYLASE DOMAIN-CONTAINING PROTEIN"/>
    <property type="match status" value="1"/>
</dbReference>
<feature type="compositionally biased region" description="Low complexity" evidence="9">
    <location>
        <begin position="12"/>
        <end position="23"/>
    </location>
</feature>
<dbReference type="InterPro" id="IPR011835">
    <property type="entry name" value="GS/SS"/>
</dbReference>
<dbReference type="STRING" id="168384.SAMN05660368_00249"/>
<comment type="catalytic activity">
    <reaction evidence="1 7">
        <text>[(1-&gt;4)-alpha-D-glucosyl](n) + ADP-alpha-D-glucose = [(1-&gt;4)-alpha-D-glucosyl](n+1) + ADP + H(+)</text>
        <dbReference type="Rhea" id="RHEA:18189"/>
        <dbReference type="Rhea" id="RHEA-COMP:9584"/>
        <dbReference type="Rhea" id="RHEA-COMP:9587"/>
        <dbReference type="ChEBI" id="CHEBI:15378"/>
        <dbReference type="ChEBI" id="CHEBI:15444"/>
        <dbReference type="ChEBI" id="CHEBI:57498"/>
        <dbReference type="ChEBI" id="CHEBI:456216"/>
        <dbReference type="EC" id="2.4.1.21"/>
    </reaction>
</comment>
<dbReference type="eggNOG" id="COG3087">
    <property type="taxonomic scope" value="Bacteria"/>
</dbReference>
<feature type="region of interest" description="Disordered" evidence="9">
    <location>
        <begin position="1"/>
        <end position="320"/>
    </location>
</feature>
<feature type="domain" description="Glycosyl transferase family 1" evidence="10">
    <location>
        <begin position="624"/>
        <end position="770"/>
    </location>
</feature>
<evidence type="ECO:0000313" key="13">
    <source>
        <dbReference type="Proteomes" id="UP000005561"/>
    </source>
</evidence>
<dbReference type="GO" id="GO:0004373">
    <property type="term" value="F:alpha-1,4-glucan glucosyltransferase (UDP-glucose donor) activity"/>
    <property type="evidence" value="ECO:0007669"/>
    <property type="project" value="InterPro"/>
</dbReference>
<feature type="domain" description="Starch synthase catalytic" evidence="11">
    <location>
        <begin position="333"/>
        <end position="569"/>
    </location>
</feature>
<evidence type="ECO:0000256" key="6">
    <source>
        <dbReference type="ARBA" id="ARBA00023056"/>
    </source>
</evidence>
<organism evidence="12 13">
    <name type="scientific">Marvinbryantia formatexigens DSM 14469</name>
    <dbReference type="NCBI Taxonomy" id="478749"/>
    <lineage>
        <taxon>Bacteria</taxon>
        <taxon>Bacillati</taxon>
        <taxon>Bacillota</taxon>
        <taxon>Clostridia</taxon>
        <taxon>Lachnospirales</taxon>
        <taxon>Lachnospiraceae</taxon>
        <taxon>Marvinbryantia</taxon>
    </lineage>
</organism>
<feature type="compositionally biased region" description="Basic residues" evidence="9">
    <location>
        <begin position="212"/>
        <end position="224"/>
    </location>
</feature>
<dbReference type="eggNOG" id="COG0297">
    <property type="taxonomic scope" value="Bacteria"/>
</dbReference>
<protein>
    <recommendedName>
        <fullName evidence="7">Glycogen synthase</fullName>
        <ecNumber evidence="7">2.4.1.21</ecNumber>
    </recommendedName>
    <alternativeName>
        <fullName evidence="7">Starch [bacterial glycogen] synthase</fullName>
    </alternativeName>
</protein>
<dbReference type="Gene3D" id="3.40.50.2000">
    <property type="entry name" value="Glycogen Phosphorylase B"/>
    <property type="match status" value="2"/>
</dbReference>
<evidence type="ECO:0000259" key="10">
    <source>
        <dbReference type="Pfam" id="PF00534"/>
    </source>
</evidence>
<evidence type="ECO:0000256" key="9">
    <source>
        <dbReference type="SAM" id="MobiDB-lite"/>
    </source>
</evidence>
<dbReference type="InterPro" id="IPR013534">
    <property type="entry name" value="Starch_synth_cat_dom"/>
</dbReference>
<evidence type="ECO:0000256" key="2">
    <source>
        <dbReference type="ARBA" id="ARBA00002764"/>
    </source>
</evidence>
<gene>
    <name evidence="7 12" type="primary">glgA</name>
    <name evidence="12" type="ORF">BRYFOR_09605</name>
</gene>
<name>C6LLQ7_9FIRM</name>
<feature type="compositionally biased region" description="Basic and acidic residues" evidence="9">
    <location>
        <begin position="24"/>
        <end position="67"/>
    </location>
</feature>
<dbReference type="CDD" id="cd03791">
    <property type="entry name" value="GT5_Glycogen_synthase_DULL1-like"/>
    <property type="match status" value="1"/>
</dbReference>
<feature type="coiled-coil region" evidence="8">
    <location>
        <begin position="598"/>
        <end position="625"/>
    </location>
</feature>
<dbReference type="HAMAP" id="MF_00484">
    <property type="entry name" value="Glycogen_synth"/>
    <property type="match status" value="1"/>
</dbReference>
<dbReference type="NCBIfam" id="TIGR02095">
    <property type="entry name" value="glgA"/>
    <property type="match status" value="1"/>
</dbReference>
<evidence type="ECO:0000259" key="11">
    <source>
        <dbReference type="Pfam" id="PF08323"/>
    </source>
</evidence>
<dbReference type="UniPathway" id="UPA00164"/>
<dbReference type="GO" id="GO:0009011">
    <property type="term" value="F:alpha-1,4-glucan glucosyltransferase (ADP-glucose donor) activity"/>
    <property type="evidence" value="ECO:0007669"/>
    <property type="project" value="UniProtKB-UniRule"/>
</dbReference>
<dbReference type="InterPro" id="IPR001296">
    <property type="entry name" value="Glyco_trans_1"/>
</dbReference>
<dbReference type="Pfam" id="PF00534">
    <property type="entry name" value="Glycos_transf_1"/>
    <property type="match status" value="1"/>
</dbReference>
<evidence type="ECO:0000256" key="3">
    <source>
        <dbReference type="ARBA" id="ARBA00010281"/>
    </source>
</evidence>
<dbReference type="SUPFAM" id="SSF53756">
    <property type="entry name" value="UDP-Glycosyltransferase/glycogen phosphorylase"/>
    <property type="match status" value="1"/>
</dbReference>
<dbReference type="GO" id="GO:0005978">
    <property type="term" value="P:glycogen biosynthetic process"/>
    <property type="evidence" value="ECO:0007669"/>
    <property type="project" value="UniProtKB-UniRule"/>
</dbReference>
<dbReference type="RefSeq" id="WP_006864358.1">
    <property type="nucleotide sequence ID" value="NZ_ACCL02000032.1"/>
</dbReference>
<evidence type="ECO:0000256" key="4">
    <source>
        <dbReference type="ARBA" id="ARBA00022676"/>
    </source>
</evidence>
<dbReference type="Pfam" id="PF08323">
    <property type="entry name" value="Glyco_transf_5"/>
    <property type="match status" value="1"/>
</dbReference>
<feature type="compositionally biased region" description="Low complexity" evidence="9">
    <location>
        <begin position="165"/>
        <end position="174"/>
    </location>
</feature>
<reference evidence="12" key="1">
    <citation type="submission" date="2009-07" db="EMBL/GenBank/DDBJ databases">
        <authorList>
            <person name="Weinstock G."/>
            <person name="Sodergren E."/>
            <person name="Clifton S."/>
            <person name="Fulton L."/>
            <person name="Fulton B."/>
            <person name="Courtney L."/>
            <person name="Fronick C."/>
            <person name="Harrison M."/>
            <person name="Strong C."/>
            <person name="Farmer C."/>
            <person name="Delahaunty K."/>
            <person name="Markovic C."/>
            <person name="Hall O."/>
            <person name="Minx P."/>
            <person name="Tomlinson C."/>
            <person name="Mitreva M."/>
            <person name="Nelson J."/>
            <person name="Hou S."/>
            <person name="Wollam A."/>
            <person name="Pepin K.H."/>
            <person name="Johnson M."/>
            <person name="Bhonagiri V."/>
            <person name="Nash W.E."/>
            <person name="Warren W."/>
            <person name="Chinwalla A."/>
            <person name="Mardis E.R."/>
            <person name="Wilson R.K."/>
        </authorList>
    </citation>
    <scope>NUCLEOTIDE SEQUENCE [LARGE SCALE GENOMIC DNA]</scope>
    <source>
        <strain evidence="12">DSM 14469</strain>
    </source>
</reference>
<evidence type="ECO:0000256" key="7">
    <source>
        <dbReference type="HAMAP-Rule" id="MF_00484"/>
    </source>
</evidence>